<evidence type="ECO:0000256" key="1">
    <source>
        <dbReference type="SAM" id="SignalP"/>
    </source>
</evidence>
<dbReference type="RefSeq" id="WP_311692423.1">
    <property type="nucleotide sequence ID" value="NZ_JAVRHL010000003.1"/>
</dbReference>
<proteinExistence type="predicted"/>
<organism evidence="2 3">
    <name type="scientific">Tropicimonas omnivorans</name>
    <dbReference type="NCBI Taxonomy" id="3075590"/>
    <lineage>
        <taxon>Bacteria</taxon>
        <taxon>Pseudomonadati</taxon>
        <taxon>Pseudomonadota</taxon>
        <taxon>Alphaproteobacteria</taxon>
        <taxon>Rhodobacterales</taxon>
        <taxon>Roseobacteraceae</taxon>
        <taxon>Tropicimonas</taxon>
    </lineage>
</organism>
<evidence type="ECO:0000313" key="2">
    <source>
        <dbReference type="EMBL" id="MDT0683665.1"/>
    </source>
</evidence>
<accession>A0ABU3DIW4</accession>
<dbReference type="Proteomes" id="UP001265259">
    <property type="component" value="Unassembled WGS sequence"/>
</dbReference>
<feature type="chain" id="PRO_5046550682" evidence="1">
    <location>
        <begin position="20"/>
        <end position="189"/>
    </location>
</feature>
<comment type="caution">
    <text evidence="2">The sequence shown here is derived from an EMBL/GenBank/DDBJ whole genome shotgun (WGS) entry which is preliminary data.</text>
</comment>
<keyword evidence="1" id="KW-0732">Signal</keyword>
<feature type="signal peptide" evidence="1">
    <location>
        <begin position="1"/>
        <end position="19"/>
    </location>
</feature>
<sequence>MRSAILASLSLLMAGGAFAQANEEAARGQLFRGDAQAVSVAEVDFLGAAEIAALKQYAAQFDYYAALAVSPGDPAETGSAVALANFHSPAAAQRAALGACNARRTTGEPCVIVSVTTPKGYRARDLTLSAEATAAFEEEYRGASSPKAMAISEATGHFGIGAGAERALSVCNDAAAAEGPRDCRVVIAD</sequence>
<gene>
    <name evidence="2" type="ORF">RM543_13310</name>
</gene>
<name>A0ABU3DIW4_9RHOB</name>
<reference evidence="2 3" key="1">
    <citation type="submission" date="2023-09" db="EMBL/GenBank/DDBJ databases">
        <authorList>
            <person name="Rey-Velasco X."/>
        </authorList>
    </citation>
    <scope>NUCLEOTIDE SEQUENCE [LARGE SCALE GENOMIC DNA]</scope>
    <source>
        <strain evidence="2 3">F158</strain>
    </source>
</reference>
<evidence type="ECO:0000313" key="3">
    <source>
        <dbReference type="Proteomes" id="UP001265259"/>
    </source>
</evidence>
<protein>
    <submittedName>
        <fullName evidence="2">5-aminolevulic acid synthase</fullName>
    </submittedName>
</protein>
<keyword evidence="3" id="KW-1185">Reference proteome</keyword>
<dbReference type="EMBL" id="JAVRHL010000003">
    <property type="protein sequence ID" value="MDT0683665.1"/>
    <property type="molecule type" value="Genomic_DNA"/>
</dbReference>